<evidence type="ECO:0000256" key="1">
    <source>
        <dbReference type="ARBA" id="ARBA00006499"/>
    </source>
</evidence>
<dbReference type="Proteomes" id="UP000604381">
    <property type="component" value="Unassembled WGS sequence"/>
</dbReference>
<dbReference type="Gene3D" id="3.40.50.1820">
    <property type="entry name" value="alpha/beta hydrolase"/>
    <property type="match status" value="1"/>
</dbReference>
<dbReference type="SUPFAM" id="SSF53474">
    <property type="entry name" value="alpha/beta-Hydrolases"/>
    <property type="match status" value="1"/>
</dbReference>
<keyword evidence="2 4" id="KW-0378">Hydrolase</keyword>
<dbReference type="PANTHER" id="PTHR10655:SF17">
    <property type="entry name" value="LYSOPHOSPHOLIPASE-LIKE PROTEIN 1"/>
    <property type="match status" value="1"/>
</dbReference>
<dbReference type="PANTHER" id="PTHR10655">
    <property type="entry name" value="LYSOPHOSPHOLIPASE-RELATED"/>
    <property type="match status" value="1"/>
</dbReference>
<protein>
    <submittedName>
        <fullName evidence="4">Alpha/beta fold hydrolase</fullName>
    </submittedName>
</protein>
<sequence>MLEIAPATPPAARCVVALHGLGASGADLAPLAPLLAPDARWLLPDAPVRPVSINMGMRMPAWYDIREPDLEAAEDAAGLEASAATVTALIAEQRQAMGLAAADFILVGFSQGAALALLTALRAPEPLGAVVALSGYLPLKERLQKEEPWPAATRFFLGAGAEDQVIPPGRSEASAALLRARGCEAEFRRYAGLGHGIAEQEIADARAFLAGG</sequence>
<accession>A0A930Y1Z7</accession>
<dbReference type="InterPro" id="IPR029058">
    <property type="entry name" value="AB_hydrolase_fold"/>
</dbReference>
<evidence type="ECO:0000256" key="2">
    <source>
        <dbReference type="ARBA" id="ARBA00022801"/>
    </source>
</evidence>
<name>A0A930Y1Z7_9GAMM</name>
<dbReference type="EMBL" id="JADHEI010000053">
    <property type="protein sequence ID" value="MBF2735865.1"/>
    <property type="molecule type" value="Genomic_DNA"/>
</dbReference>
<dbReference type="Pfam" id="PF02230">
    <property type="entry name" value="Abhydrolase_2"/>
    <property type="match status" value="1"/>
</dbReference>
<dbReference type="GO" id="GO:0016787">
    <property type="term" value="F:hydrolase activity"/>
    <property type="evidence" value="ECO:0007669"/>
    <property type="project" value="UniProtKB-KW"/>
</dbReference>
<comment type="caution">
    <text evidence="4">The sequence shown here is derived from an EMBL/GenBank/DDBJ whole genome shotgun (WGS) entry which is preliminary data.</text>
</comment>
<dbReference type="InterPro" id="IPR050565">
    <property type="entry name" value="LYPA1-2/EST-like"/>
</dbReference>
<keyword evidence="5" id="KW-1185">Reference proteome</keyword>
<evidence type="ECO:0000313" key="4">
    <source>
        <dbReference type="EMBL" id="MBF2735865.1"/>
    </source>
</evidence>
<gene>
    <name evidence="4" type="ORF">ISN26_07345</name>
</gene>
<feature type="domain" description="Phospholipase/carboxylesterase/thioesterase" evidence="3">
    <location>
        <begin position="3"/>
        <end position="210"/>
    </location>
</feature>
<dbReference type="AlphaFoldDB" id="A0A930Y1Z7"/>
<comment type="similarity">
    <text evidence="1">Belongs to the AB hydrolase superfamily. AB hydrolase 2 family.</text>
</comment>
<organism evidence="4 5">
    <name type="scientific">Candidatus Amphirhobacter heronislandensis</name>
    <dbReference type="NCBI Taxonomy" id="1732024"/>
    <lineage>
        <taxon>Bacteria</taxon>
        <taxon>Pseudomonadati</taxon>
        <taxon>Pseudomonadota</taxon>
        <taxon>Gammaproteobacteria</taxon>
        <taxon>Candidatus Tethybacterales</taxon>
        <taxon>Candidatus Tethybacteraceae</taxon>
        <taxon>Candidatus Amphirhobacter</taxon>
    </lineage>
</organism>
<reference evidence="4" key="1">
    <citation type="submission" date="2020-10" db="EMBL/GenBank/DDBJ databases">
        <title>An improved Amphimedon queenslandica hologenome assembly reveals how three proteobacterial symbionts can extend the metabolic phenotypic of their marine sponge host.</title>
        <authorList>
            <person name="Degnan B."/>
            <person name="Degnan S."/>
            <person name="Xiang X."/>
        </authorList>
    </citation>
    <scope>NUCLEOTIDE SEQUENCE</scope>
    <source>
        <strain evidence="4">AqS2</strain>
    </source>
</reference>
<evidence type="ECO:0000259" key="3">
    <source>
        <dbReference type="Pfam" id="PF02230"/>
    </source>
</evidence>
<dbReference type="InterPro" id="IPR003140">
    <property type="entry name" value="PLipase/COase/thioEstase"/>
</dbReference>
<evidence type="ECO:0000313" key="5">
    <source>
        <dbReference type="Proteomes" id="UP000604381"/>
    </source>
</evidence>
<proteinExistence type="inferred from homology"/>